<gene>
    <name evidence="14" type="primary">rnhB</name>
    <name evidence="18" type="ORF">CLV32_2717</name>
</gene>
<dbReference type="OrthoDB" id="9803420at2"/>
<organism evidence="18 19">
    <name type="scientific">Pedobacter duraquae</name>
    <dbReference type="NCBI Taxonomy" id="425511"/>
    <lineage>
        <taxon>Bacteria</taxon>
        <taxon>Pseudomonadati</taxon>
        <taxon>Bacteroidota</taxon>
        <taxon>Sphingobacteriia</taxon>
        <taxon>Sphingobacteriales</taxon>
        <taxon>Sphingobacteriaceae</taxon>
        <taxon>Pedobacter</taxon>
    </lineage>
</organism>
<dbReference type="InterPro" id="IPR012337">
    <property type="entry name" value="RNaseH-like_sf"/>
</dbReference>
<comment type="cofactor">
    <cofactor evidence="2">
        <name>Mg(2+)</name>
        <dbReference type="ChEBI" id="CHEBI:18420"/>
    </cofactor>
</comment>
<comment type="function">
    <text evidence="3 14 16">Endonuclease that specifically degrades the RNA of RNA-DNA hybrids.</text>
</comment>
<dbReference type="PANTHER" id="PTHR10954:SF18">
    <property type="entry name" value="RIBONUCLEASE HII"/>
    <property type="match status" value="1"/>
</dbReference>
<dbReference type="PANTHER" id="PTHR10954">
    <property type="entry name" value="RIBONUCLEASE H2 SUBUNIT A"/>
    <property type="match status" value="1"/>
</dbReference>
<evidence type="ECO:0000256" key="15">
    <source>
        <dbReference type="PROSITE-ProRule" id="PRU01319"/>
    </source>
</evidence>
<accession>A0A4R6II35</accession>
<evidence type="ECO:0000256" key="5">
    <source>
        <dbReference type="ARBA" id="ARBA00007383"/>
    </source>
</evidence>
<comment type="caution">
    <text evidence="18">The sequence shown here is derived from an EMBL/GenBank/DDBJ whole genome shotgun (WGS) entry which is preliminary data.</text>
</comment>
<dbReference type="GO" id="GO:0005737">
    <property type="term" value="C:cytoplasm"/>
    <property type="evidence" value="ECO:0007669"/>
    <property type="project" value="UniProtKB-SubCell"/>
</dbReference>
<keyword evidence="10 14" id="KW-0479">Metal-binding</keyword>
<evidence type="ECO:0000256" key="8">
    <source>
        <dbReference type="ARBA" id="ARBA00022490"/>
    </source>
</evidence>
<comment type="cofactor">
    <cofactor evidence="14 15">
        <name>Mn(2+)</name>
        <dbReference type="ChEBI" id="CHEBI:29035"/>
    </cofactor>
    <cofactor evidence="14 15">
        <name>Mg(2+)</name>
        <dbReference type="ChEBI" id="CHEBI:18420"/>
    </cofactor>
    <text evidence="14 15">Manganese or magnesium. Binds 1 divalent metal ion per monomer in the absence of substrate. May bind a second metal ion after substrate binding.</text>
</comment>
<evidence type="ECO:0000256" key="2">
    <source>
        <dbReference type="ARBA" id="ARBA00001946"/>
    </source>
</evidence>
<reference evidence="18 19" key="1">
    <citation type="submission" date="2019-03" db="EMBL/GenBank/DDBJ databases">
        <title>Genomic Encyclopedia of Archaeal and Bacterial Type Strains, Phase II (KMG-II): from individual species to whole genera.</title>
        <authorList>
            <person name="Goeker M."/>
        </authorList>
    </citation>
    <scope>NUCLEOTIDE SEQUENCE [LARGE SCALE GENOMIC DNA]</scope>
    <source>
        <strain evidence="18 19">DSM 19034</strain>
    </source>
</reference>
<evidence type="ECO:0000256" key="4">
    <source>
        <dbReference type="ARBA" id="ARBA00004496"/>
    </source>
</evidence>
<dbReference type="RefSeq" id="WP_133556248.1">
    <property type="nucleotide sequence ID" value="NZ_SNWM01000003.1"/>
</dbReference>
<dbReference type="GO" id="GO:0003723">
    <property type="term" value="F:RNA binding"/>
    <property type="evidence" value="ECO:0007669"/>
    <property type="project" value="UniProtKB-UniRule"/>
</dbReference>
<dbReference type="GO" id="GO:0032299">
    <property type="term" value="C:ribonuclease H2 complex"/>
    <property type="evidence" value="ECO:0007669"/>
    <property type="project" value="TreeGrafter"/>
</dbReference>
<dbReference type="Pfam" id="PF01351">
    <property type="entry name" value="RNase_HII"/>
    <property type="match status" value="1"/>
</dbReference>
<dbReference type="Gene3D" id="3.30.420.10">
    <property type="entry name" value="Ribonuclease H-like superfamily/Ribonuclease H"/>
    <property type="match status" value="1"/>
</dbReference>
<feature type="binding site" evidence="14 15">
    <location>
        <position position="16"/>
    </location>
    <ligand>
        <name>a divalent metal cation</name>
        <dbReference type="ChEBI" id="CHEBI:60240"/>
    </ligand>
</feature>
<dbReference type="InterPro" id="IPR001352">
    <property type="entry name" value="RNase_HII/HIII"/>
</dbReference>
<evidence type="ECO:0000313" key="19">
    <source>
        <dbReference type="Proteomes" id="UP000295499"/>
    </source>
</evidence>
<evidence type="ECO:0000256" key="14">
    <source>
        <dbReference type="HAMAP-Rule" id="MF_00052"/>
    </source>
</evidence>
<protein>
    <recommendedName>
        <fullName evidence="7 14">Ribonuclease HII</fullName>
        <shortName evidence="14">RNase HII</shortName>
        <ecNumber evidence="6 14">3.1.26.4</ecNumber>
    </recommendedName>
</protein>
<dbReference type="NCBIfam" id="NF000595">
    <property type="entry name" value="PRK00015.1-3"/>
    <property type="match status" value="1"/>
</dbReference>
<evidence type="ECO:0000256" key="3">
    <source>
        <dbReference type="ARBA" id="ARBA00004065"/>
    </source>
</evidence>
<feature type="binding site" evidence="14 15">
    <location>
        <position position="108"/>
    </location>
    <ligand>
        <name>a divalent metal cation</name>
        <dbReference type="ChEBI" id="CHEBI:60240"/>
    </ligand>
</feature>
<dbReference type="Proteomes" id="UP000295499">
    <property type="component" value="Unassembled WGS sequence"/>
</dbReference>
<feature type="domain" description="RNase H type-2" evidence="17">
    <location>
        <begin position="10"/>
        <end position="200"/>
    </location>
</feature>
<keyword evidence="12 14" id="KW-0378">Hydrolase</keyword>
<keyword evidence="9 14" id="KW-0540">Nuclease</keyword>
<dbReference type="HAMAP" id="MF_00052_B">
    <property type="entry name" value="RNase_HII_B"/>
    <property type="match status" value="1"/>
</dbReference>
<evidence type="ECO:0000313" key="18">
    <source>
        <dbReference type="EMBL" id="TDO21612.1"/>
    </source>
</evidence>
<dbReference type="GO" id="GO:0030145">
    <property type="term" value="F:manganese ion binding"/>
    <property type="evidence" value="ECO:0007669"/>
    <property type="project" value="UniProtKB-UniRule"/>
</dbReference>
<dbReference type="InterPro" id="IPR036397">
    <property type="entry name" value="RNaseH_sf"/>
</dbReference>
<dbReference type="EC" id="3.1.26.4" evidence="6 14"/>
<dbReference type="GO" id="GO:0043137">
    <property type="term" value="P:DNA replication, removal of RNA primer"/>
    <property type="evidence" value="ECO:0007669"/>
    <property type="project" value="TreeGrafter"/>
</dbReference>
<keyword evidence="8 14" id="KW-0963">Cytoplasm</keyword>
<comment type="catalytic activity">
    <reaction evidence="1 14 15 16">
        <text>Endonucleolytic cleavage to 5'-phosphomonoester.</text>
        <dbReference type="EC" id="3.1.26.4"/>
    </reaction>
</comment>
<keyword evidence="19" id="KW-1185">Reference proteome</keyword>
<evidence type="ECO:0000259" key="17">
    <source>
        <dbReference type="PROSITE" id="PS51975"/>
    </source>
</evidence>
<name>A0A4R6II35_9SPHI</name>
<evidence type="ECO:0000256" key="11">
    <source>
        <dbReference type="ARBA" id="ARBA00022759"/>
    </source>
</evidence>
<proteinExistence type="inferred from homology"/>
<dbReference type="InterPro" id="IPR024567">
    <property type="entry name" value="RNase_HII/HIII_dom"/>
</dbReference>
<evidence type="ECO:0000256" key="9">
    <source>
        <dbReference type="ARBA" id="ARBA00022722"/>
    </source>
</evidence>
<dbReference type="GO" id="GO:0006298">
    <property type="term" value="P:mismatch repair"/>
    <property type="evidence" value="ECO:0007669"/>
    <property type="project" value="TreeGrafter"/>
</dbReference>
<sequence length="203" mass="22732">MLLNCFQEELIEAGCDEAGRGCLAGPVFAAAVILPKKFSSSELTDSKKLTHKQRVGLRAVIEEEAICWAVGVVDNLEIDQINILNASFLAMHRAIDQLQVIPQYLVIDGNRFKAYADVPHSCIIKGDGKYLNIAAASILAKTHRDAYMEQIGLEYPQYEWHQNKGYPTISHRTTSLELGLTPYHRKTFAITHPQASLFENFEL</sequence>
<dbReference type="CDD" id="cd07182">
    <property type="entry name" value="RNase_HII_bacteria_HII_like"/>
    <property type="match status" value="1"/>
</dbReference>
<evidence type="ECO:0000256" key="10">
    <source>
        <dbReference type="ARBA" id="ARBA00022723"/>
    </source>
</evidence>
<evidence type="ECO:0000256" key="12">
    <source>
        <dbReference type="ARBA" id="ARBA00022801"/>
    </source>
</evidence>
<dbReference type="PROSITE" id="PS51975">
    <property type="entry name" value="RNASE_H_2"/>
    <property type="match status" value="1"/>
</dbReference>
<keyword evidence="13 14" id="KW-0464">Manganese</keyword>
<dbReference type="InterPro" id="IPR022898">
    <property type="entry name" value="RNase_HII"/>
</dbReference>
<dbReference type="SUPFAM" id="SSF53098">
    <property type="entry name" value="Ribonuclease H-like"/>
    <property type="match status" value="1"/>
</dbReference>
<comment type="similarity">
    <text evidence="5 14 16">Belongs to the RNase HII family.</text>
</comment>
<evidence type="ECO:0000256" key="6">
    <source>
        <dbReference type="ARBA" id="ARBA00012180"/>
    </source>
</evidence>
<evidence type="ECO:0000256" key="7">
    <source>
        <dbReference type="ARBA" id="ARBA00019179"/>
    </source>
</evidence>
<dbReference type="GO" id="GO:0004523">
    <property type="term" value="F:RNA-DNA hybrid ribonuclease activity"/>
    <property type="evidence" value="ECO:0007669"/>
    <property type="project" value="UniProtKB-UniRule"/>
</dbReference>
<comment type="subcellular location">
    <subcellularLocation>
        <location evidence="4 14">Cytoplasm</location>
    </subcellularLocation>
</comment>
<evidence type="ECO:0000256" key="16">
    <source>
        <dbReference type="RuleBase" id="RU003515"/>
    </source>
</evidence>
<evidence type="ECO:0000256" key="1">
    <source>
        <dbReference type="ARBA" id="ARBA00000077"/>
    </source>
</evidence>
<dbReference type="AlphaFoldDB" id="A0A4R6II35"/>
<feature type="binding site" evidence="14 15">
    <location>
        <position position="17"/>
    </location>
    <ligand>
        <name>a divalent metal cation</name>
        <dbReference type="ChEBI" id="CHEBI:60240"/>
    </ligand>
</feature>
<dbReference type="EMBL" id="SNWM01000003">
    <property type="protein sequence ID" value="TDO21612.1"/>
    <property type="molecule type" value="Genomic_DNA"/>
</dbReference>
<evidence type="ECO:0000256" key="13">
    <source>
        <dbReference type="ARBA" id="ARBA00023211"/>
    </source>
</evidence>
<keyword evidence="11 14" id="KW-0255">Endonuclease</keyword>